<dbReference type="Proteomes" id="UP000578112">
    <property type="component" value="Unassembled WGS sequence"/>
</dbReference>
<organism evidence="1 2">
    <name type="scientific">Actinoplanes digitatis</name>
    <dbReference type="NCBI Taxonomy" id="1868"/>
    <lineage>
        <taxon>Bacteria</taxon>
        <taxon>Bacillati</taxon>
        <taxon>Actinomycetota</taxon>
        <taxon>Actinomycetes</taxon>
        <taxon>Micromonosporales</taxon>
        <taxon>Micromonosporaceae</taxon>
        <taxon>Actinoplanes</taxon>
    </lineage>
</organism>
<keyword evidence="2" id="KW-1185">Reference proteome</keyword>
<evidence type="ECO:0000313" key="2">
    <source>
        <dbReference type="Proteomes" id="UP000578112"/>
    </source>
</evidence>
<evidence type="ECO:0000313" key="1">
    <source>
        <dbReference type="EMBL" id="MBB4764354.1"/>
    </source>
</evidence>
<gene>
    <name evidence="1" type="ORF">BJ971_004910</name>
</gene>
<protein>
    <submittedName>
        <fullName evidence="1">Uncharacterized protein</fullName>
    </submittedName>
</protein>
<accession>A0A7W7I0S2</accession>
<dbReference type="EMBL" id="JACHNH010000001">
    <property type="protein sequence ID" value="MBB4764354.1"/>
    <property type="molecule type" value="Genomic_DNA"/>
</dbReference>
<sequence length="170" mass="18336">MNAGPAPIRRTTVSCNYRMFGMHDPSCEESDNFATAVSAASREVVGWAPNAVMVEVVCDLVRIGVQVEVLAGEPAADESADLLRDGRLEVPGGLLSVPQSADEAFQRGVDLPDGPGTYGVRVLGYGRARARRLRDEGVGPAIVGALAGIEHYRICLWRVLSEPRWEDDED</sequence>
<reference evidence="1 2" key="1">
    <citation type="submission" date="2020-08" db="EMBL/GenBank/DDBJ databases">
        <title>Sequencing the genomes of 1000 actinobacteria strains.</title>
        <authorList>
            <person name="Klenk H.-P."/>
        </authorList>
    </citation>
    <scope>NUCLEOTIDE SEQUENCE [LARGE SCALE GENOMIC DNA]</scope>
    <source>
        <strain evidence="1 2">DSM 43149</strain>
    </source>
</reference>
<name>A0A7W7I0S2_9ACTN</name>
<dbReference type="AlphaFoldDB" id="A0A7W7I0S2"/>
<proteinExistence type="predicted"/>
<comment type="caution">
    <text evidence="1">The sequence shown here is derived from an EMBL/GenBank/DDBJ whole genome shotgun (WGS) entry which is preliminary data.</text>
</comment>